<dbReference type="Gene3D" id="1.20.5.2950">
    <property type="match status" value="1"/>
</dbReference>
<organism evidence="2">
    <name type="scientific">marine metagenome</name>
    <dbReference type="NCBI Taxonomy" id="408172"/>
    <lineage>
        <taxon>unclassified sequences</taxon>
        <taxon>metagenomes</taxon>
        <taxon>ecological metagenomes</taxon>
    </lineage>
</organism>
<feature type="region of interest" description="Disordered" evidence="1">
    <location>
        <begin position="17"/>
        <end position="48"/>
    </location>
</feature>
<evidence type="ECO:0000256" key="1">
    <source>
        <dbReference type="SAM" id="MobiDB-lite"/>
    </source>
</evidence>
<sequence length="108" mass="12258">MSKAELLQQIRESERQNAASLEQVESDRQASLRKAQQDRAGLVEKTRTKATKKAEKDFAKARKRIEALKQELLDDGLAGVVKIRKDAEKKRGKAAKQFVTRFLESFNA</sequence>
<evidence type="ECO:0000313" key="2">
    <source>
        <dbReference type="EMBL" id="SUZ55907.1"/>
    </source>
</evidence>
<reference evidence="2" key="1">
    <citation type="submission" date="2018-05" db="EMBL/GenBank/DDBJ databases">
        <authorList>
            <person name="Lanie J.A."/>
            <person name="Ng W.-L."/>
            <person name="Kazmierczak K.M."/>
            <person name="Andrzejewski T.M."/>
            <person name="Davidsen T.M."/>
            <person name="Wayne K.J."/>
            <person name="Tettelin H."/>
            <person name="Glass J.I."/>
            <person name="Rusch D."/>
            <person name="Podicherti R."/>
            <person name="Tsui H.-C.T."/>
            <person name="Winkler M.E."/>
        </authorList>
    </citation>
    <scope>NUCLEOTIDE SEQUENCE</scope>
</reference>
<proteinExistence type="predicted"/>
<dbReference type="EMBL" id="UINC01000467">
    <property type="protein sequence ID" value="SUZ55907.1"/>
    <property type="molecule type" value="Genomic_DNA"/>
</dbReference>
<feature type="compositionally biased region" description="Basic and acidic residues" evidence="1">
    <location>
        <begin position="25"/>
        <end position="48"/>
    </location>
</feature>
<accession>A0A381NN20</accession>
<name>A0A381NN20_9ZZZZ</name>
<gene>
    <name evidence="2" type="ORF">METZ01_LOCUS8761</name>
</gene>
<protein>
    <submittedName>
        <fullName evidence="2">Uncharacterized protein</fullName>
    </submittedName>
</protein>
<dbReference type="AlphaFoldDB" id="A0A381NN20"/>